<proteinExistence type="predicted"/>
<gene>
    <name evidence="1" type="ORF">O0I10_013205</name>
</gene>
<keyword evidence="2" id="KW-1185">Reference proteome</keyword>
<dbReference type="RefSeq" id="XP_058336221.1">
    <property type="nucleotide sequence ID" value="XM_058493012.1"/>
</dbReference>
<comment type="caution">
    <text evidence="1">The sequence shown here is derived from an EMBL/GenBank/DDBJ whole genome shotgun (WGS) entry which is preliminary data.</text>
</comment>
<organism evidence="1 2">
    <name type="scientific">Lichtheimia ornata</name>
    <dbReference type="NCBI Taxonomy" id="688661"/>
    <lineage>
        <taxon>Eukaryota</taxon>
        <taxon>Fungi</taxon>
        <taxon>Fungi incertae sedis</taxon>
        <taxon>Mucoromycota</taxon>
        <taxon>Mucoromycotina</taxon>
        <taxon>Mucoromycetes</taxon>
        <taxon>Mucorales</taxon>
        <taxon>Lichtheimiaceae</taxon>
        <taxon>Lichtheimia</taxon>
    </lineage>
</organism>
<sequence>MVVDVKDTVSMVLEISYLQVVSASVDLRSNVFIGAMADLILLKYFIVGSYDSYATVWSALSWPYQLHLRITALAVGSQTVTRPNMLARAAPLLDDAIEDAMASPVIRRGAPEG</sequence>
<evidence type="ECO:0000313" key="1">
    <source>
        <dbReference type="EMBL" id="KAJ8651306.1"/>
    </source>
</evidence>
<dbReference type="AlphaFoldDB" id="A0AAD7XSI8"/>
<accession>A0AAD7XSI8</accession>
<dbReference type="GeneID" id="83220467"/>
<name>A0AAD7XSI8_9FUNG</name>
<evidence type="ECO:0000313" key="2">
    <source>
        <dbReference type="Proteomes" id="UP001234581"/>
    </source>
</evidence>
<protein>
    <submittedName>
        <fullName evidence="1">Uncharacterized protein</fullName>
    </submittedName>
</protein>
<dbReference type="EMBL" id="JARTCD010000318">
    <property type="protein sequence ID" value="KAJ8651306.1"/>
    <property type="molecule type" value="Genomic_DNA"/>
</dbReference>
<reference evidence="1 2" key="1">
    <citation type="submission" date="2023-03" db="EMBL/GenBank/DDBJ databases">
        <title>Genome sequence of Lichtheimia ornata CBS 291.66.</title>
        <authorList>
            <person name="Mohabir J.T."/>
            <person name="Shea T.P."/>
            <person name="Kurbessoian T."/>
            <person name="Berby B."/>
            <person name="Fontaine J."/>
            <person name="Livny J."/>
            <person name="Gnirke A."/>
            <person name="Stajich J.E."/>
            <person name="Cuomo C.A."/>
        </authorList>
    </citation>
    <scope>NUCLEOTIDE SEQUENCE [LARGE SCALE GENOMIC DNA]</scope>
    <source>
        <strain evidence="1">CBS 291.66</strain>
    </source>
</reference>
<dbReference type="Proteomes" id="UP001234581">
    <property type="component" value="Unassembled WGS sequence"/>
</dbReference>